<organism evidence="1 2">
    <name type="scientific">Membranihabitans marinus</name>
    <dbReference type="NCBI Taxonomy" id="1227546"/>
    <lineage>
        <taxon>Bacteria</taxon>
        <taxon>Pseudomonadati</taxon>
        <taxon>Bacteroidota</taxon>
        <taxon>Saprospiria</taxon>
        <taxon>Saprospirales</taxon>
        <taxon>Saprospiraceae</taxon>
        <taxon>Membranihabitans</taxon>
    </lineage>
</organism>
<dbReference type="AlphaFoldDB" id="A0A953HS27"/>
<dbReference type="Gene3D" id="1.20.1270.360">
    <property type="match status" value="1"/>
</dbReference>
<reference evidence="1" key="1">
    <citation type="submission" date="2021-06" db="EMBL/GenBank/DDBJ databases">
        <title>44 bacteria genomes isolated from Dapeng, Shenzhen.</title>
        <authorList>
            <person name="Zheng W."/>
            <person name="Yu S."/>
            <person name="Huang Y."/>
        </authorList>
    </citation>
    <scope>NUCLEOTIDE SEQUENCE</scope>
    <source>
        <strain evidence="1">DP5N28-2</strain>
    </source>
</reference>
<gene>
    <name evidence="1" type="ORF">KUV50_01890</name>
</gene>
<comment type="caution">
    <text evidence="1">The sequence shown here is derived from an EMBL/GenBank/DDBJ whole genome shotgun (WGS) entry which is preliminary data.</text>
</comment>
<dbReference type="EMBL" id="JAHVHU010000002">
    <property type="protein sequence ID" value="MBY5956868.1"/>
    <property type="molecule type" value="Genomic_DNA"/>
</dbReference>
<dbReference type="PANTHER" id="PTHR37310:SF1">
    <property type="entry name" value="CYTOPLASMIC PROTEIN"/>
    <property type="match status" value="1"/>
</dbReference>
<dbReference type="InterPro" id="IPR044543">
    <property type="entry name" value="YHJQ-like"/>
</dbReference>
<sequence>MRNTKIIHALGNCINHCNYCADACLSEDNVKMMVDCIRLDRVCAEVCSTLSQVLSTEYDDVNELVAYCKSTCEKCAAECSKHDHDHCQACAQACRECAEACEEYLSAN</sequence>
<evidence type="ECO:0000313" key="2">
    <source>
        <dbReference type="Proteomes" id="UP000753961"/>
    </source>
</evidence>
<dbReference type="CDD" id="cd08026">
    <property type="entry name" value="DUF326"/>
    <property type="match status" value="1"/>
</dbReference>
<evidence type="ECO:0000313" key="1">
    <source>
        <dbReference type="EMBL" id="MBY5956868.1"/>
    </source>
</evidence>
<name>A0A953HS27_9BACT</name>
<keyword evidence="2" id="KW-1185">Reference proteome</keyword>
<dbReference type="RefSeq" id="WP_222578388.1">
    <property type="nucleotide sequence ID" value="NZ_JAHVHU010000002.1"/>
</dbReference>
<dbReference type="PANTHER" id="PTHR37310">
    <property type="entry name" value="CYTOPLASMIC PROTEIN-RELATED"/>
    <property type="match status" value="1"/>
</dbReference>
<dbReference type="Proteomes" id="UP000753961">
    <property type="component" value="Unassembled WGS sequence"/>
</dbReference>
<proteinExistence type="predicted"/>
<accession>A0A953HS27</accession>
<protein>
    <submittedName>
        <fullName evidence="1">Four-helix bundle copper-binding protein</fullName>
    </submittedName>
</protein>
<dbReference type="InterPro" id="IPR005560">
    <property type="entry name" value="Csp_YhjQ"/>
</dbReference>
<dbReference type="Pfam" id="PF03860">
    <property type="entry name" value="Csp"/>
    <property type="match status" value="1"/>
</dbReference>